<evidence type="ECO:0000313" key="3">
    <source>
        <dbReference type="Proteomes" id="UP001151760"/>
    </source>
</evidence>
<reference evidence="2" key="1">
    <citation type="journal article" date="2022" name="Int. J. Mol. Sci.">
        <title>Draft Genome of Tanacetum Coccineum: Genomic Comparison of Closely Related Tanacetum-Family Plants.</title>
        <authorList>
            <person name="Yamashiro T."/>
            <person name="Shiraishi A."/>
            <person name="Nakayama K."/>
            <person name="Satake H."/>
        </authorList>
    </citation>
    <scope>NUCLEOTIDE SEQUENCE</scope>
</reference>
<dbReference type="EMBL" id="BQNB010019332">
    <property type="protein sequence ID" value="GJT84176.1"/>
    <property type="molecule type" value="Genomic_DNA"/>
</dbReference>
<comment type="caution">
    <text evidence="2">The sequence shown here is derived from an EMBL/GenBank/DDBJ whole genome shotgun (WGS) entry which is preliminary data.</text>
</comment>
<proteinExistence type="predicted"/>
<feature type="compositionally biased region" description="Polar residues" evidence="1">
    <location>
        <begin position="1"/>
        <end position="15"/>
    </location>
</feature>
<keyword evidence="3" id="KW-1185">Reference proteome</keyword>
<protein>
    <submittedName>
        <fullName evidence="2">Uncharacterized protein</fullName>
    </submittedName>
</protein>
<gene>
    <name evidence="2" type="ORF">Tco_1058518</name>
</gene>
<reference evidence="2" key="2">
    <citation type="submission" date="2022-01" db="EMBL/GenBank/DDBJ databases">
        <authorList>
            <person name="Yamashiro T."/>
            <person name="Shiraishi A."/>
            <person name="Satake H."/>
            <person name="Nakayama K."/>
        </authorList>
    </citation>
    <scope>NUCLEOTIDE SEQUENCE</scope>
</reference>
<sequence>MPKQTVKTNGMGNSNGKRDKMPIWNNTKRVNHTNKFVPRAVLLQSSIVELSFTRPHLSTPVPTGRQNLSKLVPASTLIAKLSCSFQVYYDSDTDDDQDVIILPSYLQFERISSLVLMASSDYYFANVEAERLGLEFAQDEEELVFKAAKNSFSKLPALTTVNSYSFDIISDGASSLRYPHPSTLANEFAIGVPNFKDIYDNPGLGVFTSSSYDDEEPRADATDMSPTMNVDPTSTKRINSAHPSSLIIRDINFHQLQTSLLVFLVVEAMQGRELAAEFLVSTHNVIAFSSGDLLGNSCEGTATTPLKPRKLKT</sequence>
<feature type="region of interest" description="Disordered" evidence="1">
    <location>
        <begin position="1"/>
        <end position="23"/>
    </location>
</feature>
<evidence type="ECO:0000313" key="2">
    <source>
        <dbReference type="EMBL" id="GJT84176.1"/>
    </source>
</evidence>
<accession>A0ABQ5H9D5</accession>
<name>A0ABQ5H9D5_9ASTR</name>
<feature type="region of interest" description="Disordered" evidence="1">
    <location>
        <begin position="210"/>
        <end position="236"/>
    </location>
</feature>
<organism evidence="2 3">
    <name type="scientific">Tanacetum coccineum</name>
    <dbReference type="NCBI Taxonomy" id="301880"/>
    <lineage>
        <taxon>Eukaryota</taxon>
        <taxon>Viridiplantae</taxon>
        <taxon>Streptophyta</taxon>
        <taxon>Embryophyta</taxon>
        <taxon>Tracheophyta</taxon>
        <taxon>Spermatophyta</taxon>
        <taxon>Magnoliopsida</taxon>
        <taxon>eudicotyledons</taxon>
        <taxon>Gunneridae</taxon>
        <taxon>Pentapetalae</taxon>
        <taxon>asterids</taxon>
        <taxon>campanulids</taxon>
        <taxon>Asterales</taxon>
        <taxon>Asteraceae</taxon>
        <taxon>Asteroideae</taxon>
        <taxon>Anthemideae</taxon>
        <taxon>Anthemidinae</taxon>
        <taxon>Tanacetum</taxon>
    </lineage>
</organism>
<dbReference type="Proteomes" id="UP001151760">
    <property type="component" value="Unassembled WGS sequence"/>
</dbReference>
<evidence type="ECO:0000256" key="1">
    <source>
        <dbReference type="SAM" id="MobiDB-lite"/>
    </source>
</evidence>
<feature type="compositionally biased region" description="Polar residues" evidence="1">
    <location>
        <begin position="224"/>
        <end position="236"/>
    </location>
</feature>